<dbReference type="Proteomes" id="UP000618733">
    <property type="component" value="Unassembled WGS sequence"/>
</dbReference>
<dbReference type="NCBIfam" id="NF033745">
    <property type="entry name" value="class_C_sortase"/>
    <property type="match status" value="1"/>
</dbReference>
<evidence type="ECO:0000256" key="1">
    <source>
        <dbReference type="ARBA" id="ARBA00022801"/>
    </source>
</evidence>
<evidence type="ECO:0000313" key="6">
    <source>
        <dbReference type="Proteomes" id="UP000618733"/>
    </source>
</evidence>
<comment type="caution">
    <text evidence="5">The sequence shown here is derived from an EMBL/GenBank/DDBJ whole genome shotgun (WGS) entry which is preliminary data.</text>
</comment>
<feature type="active site" description="Acyl-thioester intermediate" evidence="2">
    <location>
        <position position="229"/>
    </location>
</feature>
<dbReference type="InterPro" id="IPR023365">
    <property type="entry name" value="Sortase_dom-sf"/>
</dbReference>
<keyword evidence="6" id="KW-1185">Reference proteome</keyword>
<evidence type="ECO:0000256" key="4">
    <source>
        <dbReference type="SAM" id="Phobius"/>
    </source>
</evidence>
<dbReference type="Gene3D" id="2.40.260.10">
    <property type="entry name" value="Sortase"/>
    <property type="match status" value="1"/>
</dbReference>
<evidence type="ECO:0000256" key="2">
    <source>
        <dbReference type="PIRSR" id="PIRSR605754-1"/>
    </source>
</evidence>
<dbReference type="SUPFAM" id="SSF63817">
    <property type="entry name" value="Sortase"/>
    <property type="match status" value="1"/>
</dbReference>
<gene>
    <name evidence="5" type="ORF">JD292_00105</name>
</gene>
<evidence type="ECO:0000256" key="3">
    <source>
        <dbReference type="SAM" id="MobiDB-lite"/>
    </source>
</evidence>
<keyword evidence="4" id="KW-0472">Membrane</keyword>
<keyword evidence="4" id="KW-0812">Transmembrane</keyword>
<dbReference type="GO" id="GO:0016787">
    <property type="term" value="F:hydrolase activity"/>
    <property type="evidence" value="ECO:0007669"/>
    <property type="project" value="UniProtKB-KW"/>
</dbReference>
<protein>
    <submittedName>
        <fullName evidence="5">Class C sortase</fullName>
    </submittedName>
</protein>
<feature type="transmembrane region" description="Helical" evidence="4">
    <location>
        <begin position="266"/>
        <end position="286"/>
    </location>
</feature>
<accession>A0A934QC82</accession>
<keyword evidence="1" id="KW-0378">Hydrolase</keyword>
<dbReference type="AlphaFoldDB" id="A0A934QC82"/>
<reference evidence="5" key="1">
    <citation type="submission" date="2020-12" db="EMBL/GenBank/DDBJ databases">
        <title>Leucobacter sp. CAS2, isolated from Chromium sludge.</title>
        <authorList>
            <person name="Xu Z."/>
        </authorList>
    </citation>
    <scope>NUCLEOTIDE SEQUENCE</scope>
    <source>
        <strain evidence="5">CSA2</strain>
    </source>
</reference>
<dbReference type="InterPro" id="IPR042002">
    <property type="entry name" value="Sortase_C"/>
</dbReference>
<evidence type="ECO:0000313" key="5">
    <source>
        <dbReference type="EMBL" id="MBK0420489.1"/>
    </source>
</evidence>
<keyword evidence="4" id="KW-1133">Transmembrane helix</keyword>
<dbReference type="CDD" id="cd05827">
    <property type="entry name" value="Sortase_C"/>
    <property type="match status" value="1"/>
</dbReference>
<organism evidence="5 6">
    <name type="scientific">Leucobacter edaphi</name>
    <dbReference type="NCBI Taxonomy" id="2796472"/>
    <lineage>
        <taxon>Bacteria</taxon>
        <taxon>Bacillati</taxon>
        <taxon>Actinomycetota</taxon>
        <taxon>Actinomycetes</taxon>
        <taxon>Micrococcales</taxon>
        <taxon>Microbacteriaceae</taxon>
        <taxon>Leucobacter</taxon>
    </lineage>
</organism>
<dbReference type="RefSeq" id="WP_200130714.1">
    <property type="nucleotide sequence ID" value="NZ_JAEHOI010000001.1"/>
</dbReference>
<dbReference type="NCBIfam" id="TIGR01076">
    <property type="entry name" value="sortase_fam"/>
    <property type="match status" value="1"/>
</dbReference>
<sequence>MPRPRSQRAGRWKRPSGTAFAAALLALVGLSAILYPGTAGWWSQFEQSQVIRGLSEVSADQPARTLERELERARAYNAQLTGGARIDAAARKPSAAAGASGPDGRYEELLHGDAAGAMGRLRIPVIGVDLPIYHGTDDETLLRGVGHLQGTSLPVGGPSQHSVLTAHRGLSSATLFTDLDRVRRGDQFTLEVFGEVLAYRVIETKVVNPEDTDALFPRQGEDLVTLVTCTPLGINTQRILVTGQRLLPTPQVDIERAGSLPDVPGFPWWAVGLVGGIASIAGYLAWAGFPQRAKRGGDPGSHAGSVQPDLGASTVER</sequence>
<dbReference type="EMBL" id="JAEHOI010000001">
    <property type="protein sequence ID" value="MBK0420489.1"/>
    <property type="molecule type" value="Genomic_DNA"/>
</dbReference>
<name>A0A934QC82_9MICO</name>
<dbReference type="Pfam" id="PF04203">
    <property type="entry name" value="Sortase"/>
    <property type="match status" value="1"/>
</dbReference>
<dbReference type="InterPro" id="IPR005754">
    <property type="entry name" value="Sortase"/>
</dbReference>
<feature type="region of interest" description="Disordered" evidence="3">
    <location>
        <begin position="294"/>
        <end position="317"/>
    </location>
</feature>
<proteinExistence type="predicted"/>
<feature type="active site" description="Proton donor/acceptor" evidence="2">
    <location>
        <position position="167"/>
    </location>
</feature>